<dbReference type="PROSITE" id="PS51257">
    <property type="entry name" value="PROKAR_LIPOPROTEIN"/>
    <property type="match status" value="1"/>
</dbReference>
<protein>
    <submittedName>
        <fullName evidence="1">Uncharacterized protein</fullName>
    </submittedName>
</protein>
<reference evidence="1 2" key="1">
    <citation type="submission" date="2016-10" db="EMBL/GenBank/DDBJ databases">
        <authorList>
            <person name="de Groot N.N."/>
        </authorList>
    </citation>
    <scope>NUCLEOTIDE SEQUENCE [LARGE SCALE GENOMIC DNA]</scope>
    <source>
        <strain evidence="1 2">NLAE-zl-C57</strain>
    </source>
</reference>
<organism evidence="1 2">
    <name type="scientific">Bacteroides ovatus</name>
    <dbReference type="NCBI Taxonomy" id="28116"/>
    <lineage>
        <taxon>Bacteria</taxon>
        <taxon>Pseudomonadati</taxon>
        <taxon>Bacteroidota</taxon>
        <taxon>Bacteroidia</taxon>
        <taxon>Bacteroidales</taxon>
        <taxon>Bacteroidaceae</taxon>
        <taxon>Bacteroides</taxon>
    </lineage>
</organism>
<dbReference type="Gene3D" id="3.20.20.80">
    <property type="entry name" value="Glycosidases"/>
    <property type="match status" value="1"/>
</dbReference>
<evidence type="ECO:0000313" key="1">
    <source>
        <dbReference type="EMBL" id="SDH47577.1"/>
    </source>
</evidence>
<dbReference type="AlphaFoldDB" id="A0A1G8CPY4"/>
<proteinExistence type="predicted"/>
<accession>A0A1G8CPY4</accession>
<gene>
    <name evidence="1" type="ORF">SAMN05192582_100690</name>
</gene>
<sequence>MMKYKNLAYFAIGALLAVSCSDDEGGSVDDTELARAQREIEKLVNTSPSGEYGVGIFYQKDTWNGENDANQPASMQYKRLTGETNEYELSPKQTPITQENGLWIVSKYADKPTRENIATFQSQIDACVNNGIDFLVLPPIDYETGTNYQLSYGDERLCRVLTGLRGVGGNESPETGAEGDYVNLKGLQYAYTINLGGSVSTDRPWVRKEEDGTVHDAIRLNYSTRIDVEAAEEYIPARGIYWTRLRQLEDLCEAIREKFEEPGYYRVNGKPFVMLYDAHRLYANDSRALYAKMREWLGDVYLVAKNGDAWCPPARYEDFFINGGVDAITNQPMYAGMQWGQYPIIHECMYLNWEYSRDFWWNRLGIDFIPTGEVAFNKWVREANTRDPLMQRDEANFRKMCSIMRGMTGRSRIMLMHSLNDYRFDAFLEPTLEDGDKYLKIVKEQFNK</sequence>
<dbReference type="EMBL" id="FNDO01000006">
    <property type="protein sequence ID" value="SDH47577.1"/>
    <property type="molecule type" value="Genomic_DNA"/>
</dbReference>
<name>A0A1G8CPY4_BACOV</name>
<dbReference type="Proteomes" id="UP000181870">
    <property type="component" value="Unassembled WGS sequence"/>
</dbReference>
<evidence type="ECO:0000313" key="2">
    <source>
        <dbReference type="Proteomes" id="UP000181870"/>
    </source>
</evidence>
<dbReference type="RefSeq" id="WP_074636234.1">
    <property type="nucleotide sequence ID" value="NZ_FNDO01000006.1"/>
</dbReference>